<keyword evidence="5" id="KW-1133">Transmembrane helix</keyword>
<proteinExistence type="inferred from homology"/>
<dbReference type="SUPFAM" id="SSF50978">
    <property type="entry name" value="WD40 repeat-like"/>
    <property type="match status" value="1"/>
</dbReference>
<keyword evidence="1 4" id="KW-0853">WD repeat</keyword>
<keyword evidence="2" id="KW-0677">Repeat</keyword>
<dbReference type="GO" id="GO:0040011">
    <property type="term" value="P:locomotion"/>
    <property type="evidence" value="ECO:0007669"/>
    <property type="project" value="TreeGrafter"/>
</dbReference>
<sequence>MCISLLPGESRSFGHVFLFDTGTSNGNLSGQSRSMSSIDFRPARPYRLVSASEDNTVALFEGPPFKFKTTFFRSFFLFTVILYEGVEGGKQGEFVDQSCKGNAHDGGVFGLCWSPDDSNIATASGDKTVKVWNVATKMLLKFVFFLFALLSIIWTKCGLFSVSLSGFIHCLDLETGSVVKTLRGHNKPITTLAVSADKSTAFTADFE</sequence>
<dbReference type="InterPro" id="IPR015943">
    <property type="entry name" value="WD40/YVTN_repeat-like_dom_sf"/>
</dbReference>
<feature type="repeat" description="WD" evidence="4">
    <location>
        <begin position="101"/>
        <end position="142"/>
    </location>
</feature>
<dbReference type="GO" id="GO:0051015">
    <property type="term" value="F:actin filament binding"/>
    <property type="evidence" value="ECO:0007669"/>
    <property type="project" value="TreeGrafter"/>
</dbReference>
<dbReference type="PANTHER" id="PTHR19856">
    <property type="entry name" value="WD-REPEATCONTAINING PROTEIN WDR1"/>
    <property type="match status" value="1"/>
</dbReference>
<evidence type="ECO:0000256" key="3">
    <source>
        <dbReference type="ARBA" id="ARBA00038366"/>
    </source>
</evidence>
<protein>
    <submittedName>
        <fullName evidence="7">WD_REPEATS_REGION domain-containing protein</fullName>
    </submittedName>
</protein>
<evidence type="ECO:0000313" key="7">
    <source>
        <dbReference type="WBParaSite" id="PEQ_0000319801-mRNA-1"/>
    </source>
</evidence>
<dbReference type="GO" id="GO:0030042">
    <property type="term" value="P:actin filament depolymerization"/>
    <property type="evidence" value="ECO:0007669"/>
    <property type="project" value="TreeGrafter"/>
</dbReference>
<organism evidence="6 7">
    <name type="scientific">Parascaris equorum</name>
    <name type="common">Equine roundworm</name>
    <dbReference type="NCBI Taxonomy" id="6256"/>
    <lineage>
        <taxon>Eukaryota</taxon>
        <taxon>Metazoa</taxon>
        <taxon>Ecdysozoa</taxon>
        <taxon>Nematoda</taxon>
        <taxon>Chromadorea</taxon>
        <taxon>Rhabditida</taxon>
        <taxon>Spirurina</taxon>
        <taxon>Ascaridomorpha</taxon>
        <taxon>Ascaridoidea</taxon>
        <taxon>Ascarididae</taxon>
        <taxon>Parascaris</taxon>
    </lineage>
</organism>
<name>A0A914REL4_PAREQ</name>
<comment type="similarity">
    <text evidence="3">Belongs to the WD repeat AIP1 family.</text>
</comment>
<dbReference type="GO" id="GO:0045214">
    <property type="term" value="P:sarcomere organization"/>
    <property type="evidence" value="ECO:0007669"/>
    <property type="project" value="TreeGrafter"/>
</dbReference>
<dbReference type="PROSITE" id="PS50294">
    <property type="entry name" value="WD_REPEATS_REGION"/>
    <property type="match status" value="1"/>
</dbReference>
<dbReference type="WBParaSite" id="PEQ_0000319801-mRNA-1">
    <property type="protein sequence ID" value="PEQ_0000319801-mRNA-1"/>
    <property type="gene ID" value="PEQ_0000319801"/>
</dbReference>
<dbReference type="Gene3D" id="2.130.10.10">
    <property type="entry name" value="YVTN repeat-like/Quinoprotein amine dehydrogenase"/>
    <property type="match status" value="2"/>
</dbReference>
<accession>A0A914REL4</accession>
<keyword evidence="5" id="KW-0812">Transmembrane</keyword>
<dbReference type="PROSITE" id="PS00678">
    <property type="entry name" value="WD_REPEATS_1"/>
    <property type="match status" value="1"/>
</dbReference>
<dbReference type="InterPro" id="IPR019775">
    <property type="entry name" value="WD40_repeat_CS"/>
</dbReference>
<evidence type="ECO:0000256" key="5">
    <source>
        <dbReference type="SAM" id="Phobius"/>
    </source>
</evidence>
<keyword evidence="6" id="KW-1185">Reference proteome</keyword>
<dbReference type="Proteomes" id="UP000887564">
    <property type="component" value="Unplaced"/>
</dbReference>
<dbReference type="GO" id="GO:0030864">
    <property type="term" value="C:cortical actin cytoskeleton"/>
    <property type="evidence" value="ECO:0007669"/>
    <property type="project" value="TreeGrafter"/>
</dbReference>
<dbReference type="Pfam" id="PF00400">
    <property type="entry name" value="WD40"/>
    <property type="match status" value="3"/>
</dbReference>
<evidence type="ECO:0000256" key="4">
    <source>
        <dbReference type="PROSITE-ProRule" id="PRU00221"/>
    </source>
</evidence>
<dbReference type="InterPro" id="IPR036322">
    <property type="entry name" value="WD40_repeat_dom_sf"/>
</dbReference>
<reference evidence="7" key="1">
    <citation type="submission" date="2022-11" db="UniProtKB">
        <authorList>
            <consortium name="WormBaseParasite"/>
        </authorList>
    </citation>
    <scope>IDENTIFICATION</scope>
</reference>
<evidence type="ECO:0000256" key="2">
    <source>
        <dbReference type="ARBA" id="ARBA00022737"/>
    </source>
</evidence>
<dbReference type="SMART" id="SM00320">
    <property type="entry name" value="WD40"/>
    <property type="match status" value="3"/>
</dbReference>
<evidence type="ECO:0000256" key="1">
    <source>
        <dbReference type="ARBA" id="ARBA00022574"/>
    </source>
</evidence>
<dbReference type="InterPro" id="IPR001680">
    <property type="entry name" value="WD40_rpt"/>
</dbReference>
<evidence type="ECO:0000313" key="6">
    <source>
        <dbReference type="Proteomes" id="UP000887564"/>
    </source>
</evidence>
<dbReference type="PROSITE" id="PS50082">
    <property type="entry name" value="WD_REPEATS_2"/>
    <property type="match status" value="1"/>
</dbReference>
<dbReference type="AlphaFoldDB" id="A0A914REL4"/>
<keyword evidence="5" id="KW-0472">Membrane</keyword>
<dbReference type="PANTHER" id="PTHR19856:SF0">
    <property type="entry name" value="WD REPEAT-CONTAINING PROTEIN 1"/>
    <property type="match status" value="1"/>
</dbReference>
<feature type="transmembrane region" description="Helical" evidence="5">
    <location>
        <begin position="138"/>
        <end position="155"/>
    </location>
</feature>